<dbReference type="GO" id="GO:0042351">
    <property type="term" value="P:'de novo' GDP-L-fucose biosynthetic process"/>
    <property type="evidence" value="ECO:0007669"/>
    <property type="project" value="TreeGrafter"/>
</dbReference>
<dbReference type="Gene3D" id="3.40.50.720">
    <property type="entry name" value="NAD(P)-binding Rossmann-like Domain"/>
    <property type="match status" value="1"/>
</dbReference>
<evidence type="ECO:0000259" key="5">
    <source>
        <dbReference type="Pfam" id="PF16363"/>
    </source>
</evidence>
<dbReference type="InterPro" id="IPR006368">
    <property type="entry name" value="GDP_Man_deHydtase"/>
</dbReference>
<feature type="domain" description="NAD(P)-binding" evidence="5">
    <location>
        <begin position="5"/>
        <end position="328"/>
    </location>
</feature>
<dbReference type="CDD" id="cd05260">
    <property type="entry name" value="GDP_MD_SDR_e"/>
    <property type="match status" value="1"/>
</dbReference>
<dbReference type="PANTHER" id="PTHR43715:SF1">
    <property type="entry name" value="GDP-MANNOSE 4,6 DEHYDRATASE"/>
    <property type="match status" value="1"/>
</dbReference>
<evidence type="ECO:0000256" key="2">
    <source>
        <dbReference type="ARBA" id="ARBA00009263"/>
    </source>
</evidence>
<organism evidence="6">
    <name type="scientific">hydrothermal vent metagenome</name>
    <dbReference type="NCBI Taxonomy" id="652676"/>
    <lineage>
        <taxon>unclassified sequences</taxon>
        <taxon>metagenomes</taxon>
        <taxon>ecological metagenomes</taxon>
    </lineage>
</organism>
<evidence type="ECO:0000256" key="3">
    <source>
        <dbReference type="ARBA" id="ARBA00011989"/>
    </source>
</evidence>
<name>A0A3B0SX14_9ZZZZ</name>
<dbReference type="FunFam" id="3.40.50.720:FF:000924">
    <property type="entry name" value="GDP-mannose 4,6 dehydratase"/>
    <property type="match status" value="1"/>
</dbReference>
<dbReference type="PANTHER" id="PTHR43715">
    <property type="entry name" value="GDP-MANNOSE 4,6-DEHYDRATASE"/>
    <property type="match status" value="1"/>
</dbReference>
<dbReference type="AlphaFoldDB" id="A0A3B0SX14"/>
<evidence type="ECO:0000256" key="1">
    <source>
        <dbReference type="ARBA" id="ARBA00001937"/>
    </source>
</evidence>
<dbReference type="NCBIfam" id="TIGR01472">
    <property type="entry name" value="gmd"/>
    <property type="match status" value="1"/>
</dbReference>
<comment type="similarity">
    <text evidence="2">Belongs to the NAD(P)-dependent epimerase/dehydratase family. GDP-mannose 4,6-dehydratase subfamily.</text>
</comment>
<dbReference type="GO" id="GO:0008446">
    <property type="term" value="F:GDP-mannose 4,6-dehydratase activity"/>
    <property type="evidence" value="ECO:0007669"/>
    <property type="project" value="UniProtKB-EC"/>
</dbReference>
<sequence>MKRAFVTGTTGQDGSYLVELLIEKGYEVHGTIRRASVFNTARIDHLMDHPQVKLHHSDLTDSSNLNKLLATIKPDEIYNLGAQSHVAVSFEVPEYTAQVDATGTLRLLDAMHSFCPEARFYQASTSEMFGKVREVPQSETTPFYPRSPYAVAKLYAYWITKNFRESYDLYACNGILFNHESERRGRTFVTRKITTNLAQVHLGLRDTVRLGNIDAKRDWGYAKEYVEAMWLMLQQDAPDDFVIATGEMYSVRDFCERSASWLGYNLVWEGEGVTEIGRDETTGKVLIEIDEHYFRPAEVEELLGDPSKAERELGWKAKVGLDELVDIMMESDMRVVKKEAGIVE</sequence>
<evidence type="ECO:0000313" key="6">
    <source>
        <dbReference type="EMBL" id="VAW08523.1"/>
    </source>
</evidence>
<dbReference type="InterPro" id="IPR036291">
    <property type="entry name" value="NAD(P)-bd_dom_sf"/>
</dbReference>
<dbReference type="HAMAP" id="MF_00955">
    <property type="entry name" value="GDP_Man_dehydratase"/>
    <property type="match status" value="1"/>
</dbReference>
<gene>
    <name evidence="6" type="ORF">MNBD_ACTINO02-3000</name>
</gene>
<dbReference type="Gene3D" id="3.90.25.10">
    <property type="entry name" value="UDP-galactose 4-epimerase, domain 1"/>
    <property type="match status" value="1"/>
</dbReference>
<protein>
    <recommendedName>
        <fullName evidence="3">GDP-mannose 4,6-dehydratase</fullName>
        <ecNumber evidence="3">4.2.1.47</ecNumber>
    </recommendedName>
</protein>
<dbReference type="Pfam" id="PF16363">
    <property type="entry name" value="GDP_Man_Dehyd"/>
    <property type="match status" value="1"/>
</dbReference>
<dbReference type="EC" id="4.2.1.47" evidence="3"/>
<reference evidence="6" key="1">
    <citation type="submission" date="2018-06" db="EMBL/GenBank/DDBJ databases">
        <authorList>
            <person name="Zhirakovskaya E."/>
        </authorList>
    </citation>
    <scope>NUCLEOTIDE SEQUENCE</scope>
</reference>
<comment type="cofactor">
    <cofactor evidence="1">
        <name>NADP(+)</name>
        <dbReference type="ChEBI" id="CHEBI:58349"/>
    </cofactor>
</comment>
<accession>A0A3B0SX14</accession>
<evidence type="ECO:0000256" key="4">
    <source>
        <dbReference type="ARBA" id="ARBA00023239"/>
    </source>
</evidence>
<keyword evidence="4 6" id="KW-0456">Lyase</keyword>
<dbReference type="InterPro" id="IPR016040">
    <property type="entry name" value="NAD(P)-bd_dom"/>
</dbReference>
<dbReference type="SUPFAM" id="SSF51735">
    <property type="entry name" value="NAD(P)-binding Rossmann-fold domains"/>
    <property type="match status" value="1"/>
</dbReference>
<dbReference type="EMBL" id="UOEK01000469">
    <property type="protein sequence ID" value="VAW08523.1"/>
    <property type="molecule type" value="Genomic_DNA"/>
</dbReference>
<proteinExistence type="inferred from homology"/>